<comment type="subcellular location">
    <subcellularLocation>
        <location evidence="1">Cell membrane</location>
        <topology evidence="1">Multi-pass membrane protein</topology>
    </subcellularLocation>
</comment>
<feature type="transmembrane region" description="Helical" evidence="8">
    <location>
        <begin position="43"/>
        <end position="59"/>
    </location>
</feature>
<feature type="transmembrane region" description="Helical" evidence="8">
    <location>
        <begin position="6"/>
        <end position="22"/>
    </location>
</feature>
<keyword evidence="2" id="KW-1003">Cell membrane</keyword>
<accession>A0A1G9RKL0</accession>
<keyword evidence="7" id="KW-0460">Magnesium</keyword>
<evidence type="ECO:0000256" key="5">
    <source>
        <dbReference type="ARBA" id="ARBA00022989"/>
    </source>
</evidence>
<evidence type="ECO:0000256" key="3">
    <source>
        <dbReference type="ARBA" id="ARBA00022679"/>
    </source>
</evidence>
<feature type="binding site" evidence="7">
    <location>
        <position position="203"/>
    </location>
    <ligand>
        <name>Mg(2+)</name>
        <dbReference type="ChEBI" id="CHEBI:18420"/>
    </ligand>
</feature>
<keyword evidence="5 8" id="KW-1133">Transmembrane helix</keyword>
<evidence type="ECO:0000313" key="10">
    <source>
        <dbReference type="Proteomes" id="UP000199759"/>
    </source>
</evidence>
<dbReference type="GO" id="GO:0046872">
    <property type="term" value="F:metal ion binding"/>
    <property type="evidence" value="ECO:0007669"/>
    <property type="project" value="UniProtKB-KW"/>
</dbReference>
<dbReference type="Proteomes" id="UP000199759">
    <property type="component" value="Unassembled WGS sequence"/>
</dbReference>
<dbReference type="GO" id="GO:0044038">
    <property type="term" value="P:cell wall macromolecule biosynthetic process"/>
    <property type="evidence" value="ECO:0007669"/>
    <property type="project" value="TreeGrafter"/>
</dbReference>
<feature type="transmembrane region" description="Helical" evidence="8">
    <location>
        <begin position="204"/>
        <end position="222"/>
    </location>
</feature>
<evidence type="ECO:0000313" key="9">
    <source>
        <dbReference type="EMBL" id="SDM23786.1"/>
    </source>
</evidence>
<evidence type="ECO:0000256" key="6">
    <source>
        <dbReference type="ARBA" id="ARBA00023136"/>
    </source>
</evidence>
<dbReference type="PANTHER" id="PTHR22926">
    <property type="entry name" value="PHOSPHO-N-ACETYLMURAMOYL-PENTAPEPTIDE-TRANSFERASE"/>
    <property type="match status" value="1"/>
</dbReference>
<feature type="transmembrane region" description="Helical" evidence="8">
    <location>
        <begin position="98"/>
        <end position="116"/>
    </location>
</feature>
<feature type="binding site" evidence="7">
    <location>
        <position position="143"/>
    </location>
    <ligand>
        <name>Mg(2+)</name>
        <dbReference type="ChEBI" id="CHEBI:18420"/>
    </ligand>
</feature>
<dbReference type="GO" id="GO:0005886">
    <property type="term" value="C:plasma membrane"/>
    <property type="evidence" value="ECO:0007669"/>
    <property type="project" value="UniProtKB-SubCell"/>
</dbReference>
<evidence type="ECO:0000256" key="2">
    <source>
        <dbReference type="ARBA" id="ARBA00022475"/>
    </source>
</evidence>
<dbReference type="Pfam" id="PF00953">
    <property type="entry name" value="Glycos_transf_4"/>
    <property type="match status" value="1"/>
</dbReference>
<proteinExistence type="predicted"/>
<evidence type="ECO:0000256" key="4">
    <source>
        <dbReference type="ARBA" id="ARBA00022692"/>
    </source>
</evidence>
<dbReference type="GO" id="GO:0071555">
    <property type="term" value="P:cell wall organization"/>
    <property type="evidence" value="ECO:0007669"/>
    <property type="project" value="TreeGrafter"/>
</dbReference>
<dbReference type="RefSeq" id="WP_176780292.1">
    <property type="nucleotide sequence ID" value="NZ_FNHG01000007.1"/>
</dbReference>
<feature type="transmembrane region" description="Helical" evidence="8">
    <location>
        <begin position="306"/>
        <end position="323"/>
    </location>
</feature>
<dbReference type="InterPro" id="IPR000715">
    <property type="entry name" value="Glycosyl_transferase_4"/>
</dbReference>
<reference evidence="9 10" key="1">
    <citation type="submission" date="2016-10" db="EMBL/GenBank/DDBJ databases">
        <authorList>
            <person name="de Groot N.N."/>
        </authorList>
    </citation>
    <scope>NUCLEOTIDE SEQUENCE [LARGE SCALE GENOMIC DNA]</scope>
    <source>
        <strain evidence="9 10">DSM 16077</strain>
    </source>
</reference>
<evidence type="ECO:0000256" key="1">
    <source>
        <dbReference type="ARBA" id="ARBA00004651"/>
    </source>
</evidence>
<dbReference type="PANTHER" id="PTHR22926:SF3">
    <property type="entry name" value="UNDECAPRENYL-PHOSPHATE ALPHA-N-ACETYLGLUCOSAMINYL 1-PHOSPHATE TRANSFERASE"/>
    <property type="match status" value="1"/>
</dbReference>
<keyword evidence="10" id="KW-1185">Reference proteome</keyword>
<dbReference type="STRING" id="144026.SAMN04488568_10761"/>
<dbReference type="GO" id="GO:0016780">
    <property type="term" value="F:phosphotransferase activity, for other substituted phosphate groups"/>
    <property type="evidence" value="ECO:0007669"/>
    <property type="project" value="InterPro"/>
</dbReference>
<organism evidence="9 10">
    <name type="scientific">Maricaulis salignorans</name>
    <dbReference type="NCBI Taxonomy" id="144026"/>
    <lineage>
        <taxon>Bacteria</taxon>
        <taxon>Pseudomonadati</taxon>
        <taxon>Pseudomonadota</taxon>
        <taxon>Alphaproteobacteria</taxon>
        <taxon>Maricaulales</taxon>
        <taxon>Maricaulaceae</taxon>
        <taxon>Maricaulis</taxon>
    </lineage>
</organism>
<gene>
    <name evidence="9" type="ORF">SAMN04488568_10761</name>
</gene>
<dbReference type="GO" id="GO:0009103">
    <property type="term" value="P:lipopolysaccharide biosynthetic process"/>
    <property type="evidence" value="ECO:0007669"/>
    <property type="project" value="TreeGrafter"/>
</dbReference>
<comment type="cofactor">
    <cofactor evidence="7">
        <name>Mg(2+)</name>
        <dbReference type="ChEBI" id="CHEBI:18420"/>
    </cofactor>
</comment>
<keyword evidence="7" id="KW-0479">Metal-binding</keyword>
<feature type="transmembrane region" description="Helical" evidence="8">
    <location>
        <begin position="172"/>
        <end position="192"/>
    </location>
</feature>
<keyword evidence="3 9" id="KW-0808">Transferase</keyword>
<protein>
    <submittedName>
        <fullName evidence="9">UDP-GlcNAc:undecaprenyl-phosphate GlcNAc-1-phosphate transferase</fullName>
    </submittedName>
</protein>
<feature type="transmembrane region" description="Helical" evidence="8">
    <location>
        <begin position="279"/>
        <end position="300"/>
    </location>
</feature>
<evidence type="ECO:0000256" key="8">
    <source>
        <dbReference type="SAM" id="Phobius"/>
    </source>
</evidence>
<name>A0A1G9RKL0_9PROT</name>
<feature type="transmembrane region" description="Helical" evidence="8">
    <location>
        <begin position="228"/>
        <end position="249"/>
    </location>
</feature>
<keyword evidence="4 8" id="KW-0812">Transmembrane</keyword>
<dbReference type="AlphaFoldDB" id="A0A1G9RKL0"/>
<keyword evidence="6 8" id="KW-0472">Membrane</keyword>
<evidence type="ECO:0000256" key="7">
    <source>
        <dbReference type="PIRSR" id="PIRSR600715-1"/>
    </source>
</evidence>
<sequence length="336" mass="34321">MREILPLIAAFATALLLGWAMRRAGIIDRPNARSNHERPTPRGGGLGILAGFFIALALMPQTSPASGAMLAGLALCGGVAGLIGLLDDLFTLSETLKFIILAAVSLALAGIAGPVLHLAVSLPWIIGLAGTGLWVFTCSNAVNFMDGSDGLIAACLIPACLVLATAGGGDIAMASLALAAALAGFAVWNAPLLRARGTLFAGDAGALGASVLFAGLALRWAATGPDGTVWLAALLILPLLGDVLLTMAARARAGRRLFAPHRAHAYQLLIRMGWSHRRVAAMWAALSLACGALVLVGAAGPEGLKIGVFVIGVAGFTIIHRIVRKRAAAAGEDITR</sequence>
<feature type="transmembrane region" description="Helical" evidence="8">
    <location>
        <begin position="122"/>
        <end position="142"/>
    </location>
</feature>
<feature type="transmembrane region" description="Helical" evidence="8">
    <location>
        <begin position="149"/>
        <end position="166"/>
    </location>
</feature>
<feature type="transmembrane region" description="Helical" evidence="8">
    <location>
        <begin position="65"/>
        <end position="86"/>
    </location>
</feature>
<dbReference type="EMBL" id="FNHG01000007">
    <property type="protein sequence ID" value="SDM23786.1"/>
    <property type="molecule type" value="Genomic_DNA"/>
</dbReference>